<dbReference type="Proteomes" id="UP001500888">
    <property type="component" value="Unassembled WGS sequence"/>
</dbReference>
<name>A0ABP7I7R5_9ACTN</name>
<sequence>MLVAAAVCPHPPLIVPELAGAAAPELDDLRDACVSAVRSLAGSRPDTLIVVGGAGVAGSYEPDAGGSLAPWGVDIRVGSGNAVLPLSLTIGGLLLGLAGAGPPSGYEAVPSEASPDACARLGAVLAERGRRLALLVMGDGPATLTVKAPGYLQTGAPAYHQALAQALGGADIQALAALDPADAQELWVGGRAAFQVLAGAGRAGDGLRGELLYDDAPYGVGYLVARWSLREA</sequence>
<organism evidence="1 2">
    <name type="scientific">Sphaerisporangium flaviroseum</name>
    <dbReference type="NCBI Taxonomy" id="509199"/>
    <lineage>
        <taxon>Bacteria</taxon>
        <taxon>Bacillati</taxon>
        <taxon>Actinomycetota</taxon>
        <taxon>Actinomycetes</taxon>
        <taxon>Streptosporangiales</taxon>
        <taxon>Streptosporangiaceae</taxon>
        <taxon>Sphaerisporangium</taxon>
    </lineage>
</organism>
<dbReference type="Gene3D" id="3.40.830.10">
    <property type="entry name" value="LigB-like"/>
    <property type="match status" value="2"/>
</dbReference>
<proteinExistence type="predicted"/>
<evidence type="ECO:0000313" key="1">
    <source>
        <dbReference type="EMBL" id="GAA3811674.1"/>
    </source>
</evidence>
<comment type="caution">
    <text evidence="1">The sequence shown here is derived from an EMBL/GenBank/DDBJ whole genome shotgun (WGS) entry which is preliminary data.</text>
</comment>
<keyword evidence="2" id="KW-1185">Reference proteome</keyword>
<gene>
    <name evidence="1" type="ORF">GCM10022226_35320</name>
</gene>
<protein>
    <submittedName>
        <fullName evidence="1">Class III extradiol dioxygenase subunit B-like domain-containing protein</fullName>
    </submittedName>
</protein>
<evidence type="ECO:0000313" key="2">
    <source>
        <dbReference type="Proteomes" id="UP001500888"/>
    </source>
</evidence>
<accession>A0ABP7I7R5</accession>
<dbReference type="EMBL" id="BAAAZR010000008">
    <property type="protein sequence ID" value="GAA3811674.1"/>
    <property type="molecule type" value="Genomic_DNA"/>
</dbReference>
<reference evidence="2" key="1">
    <citation type="journal article" date="2019" name="Int. J. Syst. Evol. Microbiol.">
        <title>The Global Catalogue of Microorganisms (GCM) 10K type strain sequencing project: providing services to taxonomists for standard genome sequencing and annotation.</title>
        <authorList>
            <consortium name="The Broad Institute Genomics Platform"/>
            <consortium name="The Broad Institute Genome Sequencing Center for Infectious Disease"/>
            <person name="Wu L."/>
            <person name="Ma J."/>
        </authorList>
    </citation>
    <scope>NUCLEOTIDE SEQUENCE [LARGE SCALE GENOMIC DNA]</scope>
    <source>
        <strain evidence="2">JCM 16908</strain>
    </source>
</reference>